<dbReference type="Pfam" id="PF00884">
    <property type="entry name" value="Sulfatase"/>
    <property type="match status" value="1"/>
</dbReference>
<dbReference type="InterPro" id="IPR050448">
    <property type="entry name" value="OpgB/LTA_synthase_biosynth"/>
</dbReference>
<dbReference type="GO" id="GO:0005886">
    <property type="term" value="C:plasma membrane"/>
    <property type="evidence" value="ECO:0007669"/>
    <property type="project" value="UniProtKB-SubCell"/>
</dbReference>
<organism evidence="9 10">
    <name type="scientific">Megasphaera elsdenii DSM 20460</name>
    <dbReference type="NCBI Taxonomy" id="1064535"/>
    <lineage>
        <taxon>Bacteria</taxon>
        <taxon>Bacillati</taxon>
        <taxon>Bacillota</taxon>
        <taxon>Negativicutes</taxon>
        <taxon>Veillonellales</taxon>
        <taxon>Veillonellaceae</taxon>
        <taxon>Megasphaera</taxon>
    </lineage>
</organism>
<dbReference type="InterPro" id="IPR000917">
    <property type="entry name" value="Sulfatase_N"/>
</dbReference>
<evidence type="ECO:0000313" key="10">
    <source>
        <dbReference type="Proteomes" id="UP000010111"/>
    </source>
</evidence>
<dbReference type="eggNOG" id="COG1368">
    <property type="taxonomic scope" value="Bacteria"/>
</dbReference>
<feature type="transmembrane region" description="Helical" evidence="7">
    <location>
        <begin position="181"/>
        <end position="201"/>
    </location>
</feature>
<evidence type="ECO:0000259" key="8">
    <source>
        <dbReference type="Pfam" id="PF00884"/>
    </source>
</evidence>
<keyword evidence="3" id="KW-1003">Cell membrane</keyword>
<reference evidence="9 10" key="1">
    <citation type="journal article" date="2011" name="J. Bacteriol.">
        <title>Genome Sequence of the Ruminal Bacterium Megasphaera elsdenii.</title>
        <authorList>
            <person name="Marx H."/>
            <person name="Graf A.B."/>
            <person name="Tatto N."/>
            <person name="Thallinger G.G."/>
            <person name="Mattanovich D."/>
            <person name="Sauer M."/>
        </authorList>
    </citation>
    <scope>NUCLEOTIDE SEQUENCE [LARGE SCALE GENOMIC DNA]</scope>
    <source>
        <strain evidence="9 10">DSM 20460</strain>
    </source>
</reference>
<dbReference type="AlphaFoldDB" id="G0VRS0"/>
<feature type="domain" description="Sulfatase N-terminal" evidence="8">
    <location>
        <begin position="326"/>
        <end position="582"/>
    </location>
</feature>
<dbReference type="Proteomes" id="UP000010111">
    <property type="component" value="Chromosome"/>
</dbReference>
<dbReference type="HOGENOM" id="CLU_028667_0_0_9"/>
<evidence type="ECO:0000256" key="1">
    <source>
        <dbReference type="ARBA" id="ARBA00004651"/>
    </source>
</evidence>
<evidence type="ECO:0000256" key="7">
    <source>
        <dbReference type="SAM" id="Phobius"/>
    </source>
</evidence>
<keyword evidence="4 7" id="KW-0812">Transmembrane</keyword>
<proteinExistence type="predicted"/>
<keyword evidence="5 7" id="KW-1133">Transmembrane helix</keyword>
<evidence type="ECO:0000256" key="4">
    <source>
        <dbReference type="ARBA" id="ARBA00022692"/>
    </source>
</evidence>
<feature type="transmembrane region" description="Helical" evidence="7">
    <location>
        <begin position="92"/>
        <end position="116"/>
    </location>
</feature>
<keyword evidence="10" id="KW-1185">Reference proteome</keyword>
<accession>G0VRS0</accession>
<dbReference type="EMBL" id="HE576794">
    <property type="protein sequence ID" value="CCC73960.1"/>
    <property type="molecule type" value="Genomic_DNA"/>
</dbReference>
<evidence type="ECO:0000313" key="9">
    <source>
        <dbReference type="EMBL" id="CCC73960.1"/>
    </source>
</evidence>
<comment type="pathway">
    <text evidence="2">Cell wall biogenesis; lipoteichoic acid biosynthesis.</text>
</comment>
<comment type="subcellular location">
    <subcellularLocation>
        <location evidence="1">Cell membrane</location>
        <topology evidence="1">Multi-pass membrane protein</topology>
    </subcellularLocation>
</comment>
<sequence>MFSMFFEGTQQDWKLMIVAPIICAIFRLAFIWVYAPDKSFKNCKKKWYECFRYGFWWGMDYNAYVFLISWLLISLPGAFFASYFAIGDSIRVIAITIYAAVLYFAFMGKMIFYYHFQDIYNPTMRLGKNADKKNFLDIFFHQNHGGWILAGYIPFLGFCAYFTTVLLNTPVFSYPQFHSTLAQYAFNIVFCIAMILLFYYFRYGGHISHRKKPEWDTVPDVVKKDMFFAKATVDDLVAIEMVMKRPVQTILGHTDSESVEIINPTIHFDKNESIWKPFLRQAKGAKITKPKHIFLVIGESYTQAPFDECYERLPLVEGGKAFRANPHTICVNNFLPAGMVSQPAVTSLIAGIFDDNLEINEKHEFWQGQTLTSLPRQLKRLGYKTVLWYGGSLSWASLGLFGKAMGFDEAFGGPDICPPGSPATWLGIYDHIFLESSFKQIAAMDNDSPIFHLVYTTSNHGPYTIPIEKYGFDPQVAMKDLPEEMRKNKALMADLGTYWYTDQALSKFVSDVQVAYPDSLIIVTGDHSRKIIPFGSPLYPQTGPMIREKYCTSFAMYHREFKPELFNQLHIGGHMNIMPTIIESIAPAGFEYYSMMPSFYEPISHVVTPYHWLSHDEVGYYGDELVQNLADRNSDIEQNKAKYQAERDTYCEVTGWIVRHADSCLEKLSRE</sequence>
<dbReference type="PANTHER" id="PTHR47371:SF3">
    <property type="entry name" value="PHOSPHOGLYCEROL TRANSFERASE I"/>
    <property type="match status" value="1"/>
</dbReference>
<dbReference type="PANTHER" id="PTHR47371">
    <property type="entry name" value="LIPOTEICHOIC ACID SYNTHASE"/>
    <property type="match status" value="1"/>
</dbReference>
<dbReference type="GeneID" id="97492704"/>
<dbReference type="InterPro" id="IPR017850">
    <property type="entry name" value="Alkaline_phosphatase_core_sf"/>
</dbReference>
<feature type="transmembrane region" description="Helical" evidence="7">
    <location>
        <begin position="61"/>
        <end position="86"/>
    </location>
</feature>
<evidence type="ECO:0000256" key="2">
    <source>
        <dbReference type="ARBA" id="ARBA00004936"/>
    </source>
</evidence>
<name>G0VRS0_MEGEL</name>
<gene>
    <name evidence="9" type="ORF">MELS_1741</name>
</gene>
<protein>
    <submittedName>
        <fullName evidence="9">Putative arylsulfatase</fullName>
    </submittedName>
</protein>
<feature type="transmembrane region" description="Helical" evidence="7">
    <location>
        <begin position="147"/>
        <end position="169"/>
    </location>
</feature>
<keyword evidence="6 7" id="KW-0472">Membrane</keyword>
<dbReference type="SUPFAM" id="SSF53649">
    <property type="entry name" value="Alkaline phosphatase-like"/>
    <property type="match status" value="1"/>
</dbReference>
<dbReference type="Gene3D" id="3.40.720.10">
    <property type="entry name" value="Alkaline Phosphatase, subunit A"/>
    <property type="match status" value="1"/>
</dbReference>
<evidence type="ECO:0000256" key="3">
    <source>
        <dbReference type="ARBA" id="ARBA00022475"/>
    </source>
</evidence>
<dbReference type="RefSeq" id="WP_014016687.1">
    <property type="nucleotide sequence ID" value="NC_015873.1"/>
</dbReference>
<dbReference type="STRING" id="1064535.MELS_1741"/>
<dbReference type="KEGG" id="med:MELS_1741"/>
<evidence type="ECO:0000256" key="6">
    <source>
        <dbReference type="ARBA" id="ARBA00023136"/>
    </source>
</evidence>
<feature type="transmembrane region" description="Helical" evidence="7">
    <location>
        <begin position="15"/>
        <end position="35"/>
    </location>
</feature>
<evidence type="ECO:0000256" key="5">
    <source>
        <dbReference type="ARBA" id="ARBA00022989"/>
    </source>
</evidence>